<dbReference type="InterPro" id="IPR003321">
    <property type="entry name" value="Cyt_c552"/>
</dbReference>
<proteinExistence type="inferred from homology"/>
<dbReference type="PANTHER" id="PTHR30633:SF0">
    <property type="entry name" value="CYTOCHROME C-552"/>
    <property type="match status" value="1"/>
</dbReference>
<comment type="pathway">
    <text evidence="3">Nitrogen metabolism; nitrate reduction (assimilation).</text>
</comment>
<keyword evidence="18" id="KW-0472">Membrane</keyword>
<dbReference type="EMBL" id="AEPE02000002">
    <property type="protein sequence ID" value="EFZ38157.1"/>
    <property type="molecule type" value="Genomic_DNA"/>
</dbReference>
<name>E7RN26_9BACT</name>
<evidence type="ECO:0000256" key="8">
    <source>
        <dbReference type="ARBA" id="ARBA00022723"/>
    </source>
</evidence>
<gene>
    <name evidence="19" type="primary">nrfA</name>
    <name evidence="19" type="ORF">HMPREF0663_10526</name>
</gene>
<keyword evidence="12" id="KW-0249">Electron transport</keyword>
<evidence type="ECO:0000256" key="15">
    <source>
        <dbReference type="ARBA" id="ARBA00049131"/>
    </source>
</evidence>
<dbReference type="GO" id="GO:0030288">
    <property type="term" value="C:outer membrane-bounded periplasmic space"/>
    <property type="evidence" value="ECO:0007669"/>
    <property type="project" value="TreeGrafter"/>
</dbReference>
<evidence type="ECO:0000256" key="16">
    <source>
        <dbReference type="ARBA" id="ARBA00070461"/>
    </source>
</evidence>
<dbReference type="Gene3D" id="1.10.1130.10">
    <property type="entry name" value="Flavocytochrome C3, Chain A"/>
    <property type="match status" value="1"/>
</dbReference>
<keyword evidence="10" id="KW-0574">Periplasm</keyword>
<dbReference type="GO" id="GO:0046872">
    <property type="term" value="F:metal ion binding"/>
    <property type="evidence" value="ECO:0007669"/>
    <property type="project" value="UniProtKB-KW"/>
</dbReference>
<organism evidence="19 20">
    <name type="scientific">Hoylesella oralis ATCC 33269</name>
    <dbReference type="NCBI Taxonomy" id="873533"/>
    <lineage>
        <taxon>Bacteria</taxon>
        <taxon>Pseudomonadati</taxon>
        <taxon>Bacteroidota</taxon>
        <taxon>Bacteroidia</taxon>
        <taxon>Bacteroidales</taxon>
        <taxon>Prevotellaceae</taxon>
        <taxon>Hoylesella</taxon>
    </lineage>
</organism>
<evidence type="ECO:0000256" key="1">
    <source>
        <dbReference type="ARBA" id="ARBA00001926"/>
    </source>
</evidence>
<evidence type="ECO:0000256" key="12">
    <source>
        <dbReference type="ARBA" id="ARBA00022982"/>
    </source>
</evidence>
<evidence type="ECO:0000313" key="20">
    <source>
        <dbReference type="Proteomes" id="UP000005580"/>
    </source>
</evidence>
<sequence length="498" mass="57576">MVKQLKRWQGWLLFGGSMVVVFLLGLLVSSLMERRAEVVSIFNNRKNMFKDSIVAQNEKFADDFPREYETWSMTEDTTFESKYNGSQEKDVLEEHPEIVVIWDGYAFSREYNTPRGHRHCIEDLRKILRTGSPGVDGQADIQPGTCWTCKGPDVPRLMREKGINRFYAAKWSEWGDQVMNTVGCSDCHDARTMDLRPARPALYEAWARVGKDVRKATHQEMRSLVCAQCHTEYYFEKDNGQYLHFPQEKGLTCEDAEAYYDSIGFYDYVHPLSKAKILKAQHPGYEVFMQGIHGQRNVSCADCHMPYIAEGGVKYTDHHIMSPLAHIDRTCQTCHRQDAETLRKNVYDREKKVYDFAGKVDKELAYAHIEAKFAWEHGATEPEMKKTLEDIRKSQWRWDYALAGHGAAFHAPQEVMRLLADAMEYAKDARLQVARIVARHGYTGTIPLPDLSTREKAAEYVGLNMRQLRSQKKDFLDSVVPKWIETARKNKRFVSKPM</sequence>
<evidence type="ECO:0000313" key="19">
    <source>
        <dbReference type="EMBL" id="EFZ38157.1"/>
    </source>
</evidence>
<accession>E7RN26</accession>
<dbReference type="Gene3D" id="1.20.140.10">
    <property type="entry name" value="Butyryl-CoA Dehydrogenase, subunit A, domain 3"/>
    <property type="match status" value="1"/>
</dbReference>
<evidence type="ECO:0000256" key="2">
    <source>
        <dbReference type="ARBA" id="ARBA00004418"/>
    </source>
</evidence>
<evidence type="ECO:0000256" key="7">
    <source>
        <dbReference type="ARBA" id="ARBA00022617"/>
    </source>
</evidence>
<dbReference type="NCBIfam" id="NF008339">
    <property type="entry name" value="PRK11125.1"/>
    <property type="match status" value="1"/>
</dbReference>
<evidence type="ECO:0000256" key="14">
    <source>
        <dbReference type="ARBA" id="ARBA00023004"/>
    </source>
</evidence>
<dbReference type="SUPFAM" id="SSF48695">
    <property type="entry name" value="Multiheme cytochromes"/>
    <property type="match status" value="1"/>
</dbReference>
<dbReference type="AlphaFoldDB" id="E7RN26"/>
<dbReference type="InterPro" id="IPR036280">
    <property type="entry name" value="Multihaem_cyt_sf"/>
</dbReference>
<evidence type="ECO:0000256" key="5">
    <source>
        <dbReference type="ARBA" id="ARBA00011887"/>
    </source>
</evidence>
<keyword evidence="18" id="KW-0812">Transmembrane</keyword>
<reference evidence="19" key="1">
    <citation type="submission" date="2011-01" db="EMBL/GenBank/DDBJ databases">
        <authorList>
            <person name="Muzny D."/>
            <person name="Qin X."/>
            <person name="Buhay C."/>
            <person name="Dugan-Rocha S."/>
            <person name="Ding Y."/>
            <person name="Chen G."/>
            <person name="Hawes A."/>
            <person name="Holder M."/>
            <person name="Jhangiani S."/>
            <person name="Johnson A."/>
            <person name="Khan Z."/>
            <person name="Li Z."/>
            <person name="Liu W."/>
            <person name="Liu X."/>
            <person name="Perez L."/>
            <person name="Shen H."/>
            <person name="Wang Q."/>
            <person name="Watt J."/>
            <person name="Xi L."/>
            <person name="Xin Y."/>
            <person name="Zhou J."/>
            <person name="Deng J."/>
            <person name="Jiang H."/>
            <person name="Liu Y."/>
            <person name="Qu J."/>
            <person name="Song X.-Z."/>
            <person name="Zhang L."/>
            <person name="Villasana D."/>
            <person name="Johnson A."/>
            <person name="Liu J."/>
            <person name="Liyanage D."/>
            <person name="Lorensuhewa L."/>
            <person name="Robinson T."/>
            <person name="Song A."/>
            <person name="Song B.-B."/>
            <person name="Dinh H."/>
            <person name="Thornton R."/>
            <person name="Coyle M."/>
            <person name="Francisco L."/>
            <person name="Jackson L."/>
            <person name="Javaid M."/>
            <person name="Korchina V."/>
            <person name="Kovar C."/>
            <person name="Mata R."/>
            <person name="Mathew T."/>
            <person name="Ngo R."/>
            <person name="Nguyen L."/>
            <person name="Nguyen N."/>
            <person name="Okwuonu G."/>
            <person name="Ongeri F."/>
            <person name="Pham C."/>
            <person name="Simmons D."/>
            <person name="Wilczek-Boney K."/>
            <person name="Hale W."/>
            <person name="Jakkamsetti A."/>
            <person name="Pham P."/>
            <person name="Ruth R."/>
            <person name="San Lucas F."/>
            <person name="Warren J."/>
            <person name="Zhang J."/>
            <person name="Zhao Z."/>
            <person name="Zhou C."/>
            <person name="Zhu D."/>
            <person name="Lee S."/>
            <person name="Bess C."/>
            <person name="Blankenburg K."/>
            <person name="Forbes L."/>
            <person name="Fu Q."/>
            <person name="Gubbala S."/>
            <person name="Hirani K."/>
            <person name="Jayaseelan J.C."/>
            <person name="Lara F."/>
            <person name="Munidasa M."/>
            <person name="Palculict T."/>
            <person name="Patil S."/>
            <person name="Pu L.-L."/>
            <person name="Saada N."/>
            <person name="Tang L."/>
            <person name="Weissenberger G."/>
            <person name="Zhu Y."/>
            <person name="Hemphill L."/>
            <person name="Shang Y."/>
            <person name="Youmans B."/>
            <person name="Ayvaz T."/>
            <person name="Ross M."/>
            <person name="Santibanez J."/>
            <person name="Aqrawi P."/>
            <person name="Gross S."/>
            <person name="Joshi V."/>
            <person name="Fowler G."/>
            <person name="Nazareth L."/>
            <person name="Reid J."/>
            <person name="Worley K."/>
            <person name="Petrosino J."/>
            <person name="Highlander S."/>
            <person name="Gibbs R."/>
        </authorList>
    </citation>
    <scope>NUCLEOTIDE SEQUENCE [LARGE SCALE GENOMIC DNA]</scope>
    <source>
        <strain evidence="19">ATCC 33269</strain>
    </source>
</reference>
<comment type="subcellular location">
    <subcellularLocation>
        <location evidence="2">Periplasm</location>
    </subcellularLocation>
</comment>
<evidence type="ECO:0000256" key="6">
    <source>
        <dbReference type="ARBA" id="ARBA00022448"/>
    </source>
</evidence>
<keyword evidence="14" id="KW-0408">Iron</keyword>
<protein>
    <recommendedName>
        <fullName evidence="16">Cytochrome c-552</fullName>
        <ecNumber evidence="5">1.7.2.2</ecNumber>
    </recommendedName>
    <alternativeName>
        <fullName evidence="17">Ammonia-forming cytochrome c nitrite reductase</fullName>
    </alternativeName>
</protein>
<keyword evidence="18" id="KW-1133">Transmembrane helix</keyword>
<dbReference type="HOGENOM" id="CLU_035040_1_0_10"/>
<comment type="cofactor">
    <cofactor evidence="1">
        <name>heme c</name>
        <dbReference type="ChEBI" id="CHEBI:61717"/>
    </cofactor>
</comment>
<dbReference type="EC" id="1.7.2.2" evidence="5"/>
<evidence type="ECO:0000256" key="3">
    <source>
        <dbReference type="ARBA" id="ARBA00005096"/>
    </source>
</evidence>
<dbReference type="RefSeq" id="WP_004369229.1">
    <property type="nucleotide sequence ID" value="NZ_GL833119.1"/>
</dbReference>
<dbReference type="STRING" id="28134.SAMN05444288_0347"/>
<evidence type="ECO:0000256" key="13">
    <source>
        <dbReference type="ARBA" id="ARBA00023002"/>
    </source>
</evidence>
<evidence type="ECO:0000256" key="4">
    <source>
        <dbReference type="ARBA" id="ARBA00009288"/>
    </source>
</evidence>
<keyword evidence="7" id="KW-0349">Heme</keyword>
<dbReference type="eggNOG" id="COG3303">
    <property type="taxonomic scope" value="Bacteria"/>
</dbReference>
<keyword evidence="20" id="KW-1185">Reference proteome</keyword>
<dbReference type="PIRSF" id="PIRSF000243">
    <property type="entry name" value="Cyt_c552"/>
    <property type="match status" value="1"/>
</dbReference>
<keyword evidence="11" id="KW-0106">Calcium</keyword>
<dbReference type="Pfam" id="PF02335">
    <property type="entry name" value="Cytochrom_C552"/>
    <property type="match status" value="1"/>
</dbReference>
<evidence type="ECO:0000256" key="11">
    <source>
        <dbReference type="ARBA" id="ARBA00022837"/>
    </source>
</evidence>
<evidence type="ECO:0000256" key="18">
    <source>
        <dbReference type="SAM" id="Phobius"/>
    </source>
</evidence>
<dbReference type="GO" id="GO:0020037">
    <property type="term" value="F:heme binding"/>
    <property type="evidence" value="ECO:0007669"/>
    <property type="project" value="TreeGrafter"/>
</dbReference>
<keyword evidence="8" id="KW-0479">Metal-binding</keyword>
<keyword evidence="6" id="KW-0813">Transport</keyword>
<dbReference type="PANTHER" id="PTHR30633">
    <property type="entry name" value="CYTOCHROME C-552 RESPIRATORY NITRITE REDUCTASE"/>
    <property type="match status" value="1"/>
</dbReference>
<feature type="transmembrane region" description="Helical" evidence="18">
    <location>
        <begin position="12"/>
        <end position="32"/>
    </location>
</feature>
<dbReference type="GO" id="GO:0019645">
    <property type="term" value="P:anaerobic electron transport chain"/>
    <property type="evidence" value="ECO:0007669"/>
    <property type="project" value="TreeGrafter"/>
</dbReference>
<evidence type="ECO:0000256" key="9">
    <source>
        <dbReference type="ARBA" id="ARBA00022729"/>
    </source>
</evidence>
<dbReference type="CDD" id="cd00548">
    <property type="entry name" value="NrfA-like"/>
    <property type="match status" value="1"/>
</dbReference>
<evidence type="ECO:0000256" key="17">
    <source>
        <dbReference type="ARBA" id="ARBA00075247"/>
    </source>
</evidence>
<dbReference type="GO" id="GO:0042279">
    <property type="term" value="F:nitrite reductase (cytochrome, ammonia-forming) activity"/>
    <property type="evidence" value="ECO:0007669"/>
    <property type="project" value="UniProtKB-EC"/>
</dbReference>
<evidence type="ECO:0000256" key="10">
    <source>
        <dbReference type="ARBA" id="ARBA00022764"/>
    </source>
</evidence>
<keyword evidence="13 19" id="KW-0560">Oxidoreductase</keyword>
<dbReference type="Proteomes" id="UP000005580">
    <property type="component" value="Unassembled WGS sequence"/>
</dbReference>
<comment type="similarity">
    <text evidence="4">Belongs to the cytochrome c-552 family.</text>
</comment>
<comment type="caution">
    <text evidence="19">The sequence shown here is derived from an EMBL/GenBank/DDBJ whole genome shotgun (WGS) entry which is preliminary data.</text>
</comment>
<comment type="catalytic activity">
    <reaction evidence="15">
        <text>6 Fe(III)-[cytochrome c] + NH4(+) + 2 H2O = 6 Fe(II)-[cytochrome c] + nitrite + 8 H(+)</text>
        <dbReference type="Rhea" id="RHEA:13089"/>
        <dbReference type="Rhea" id="RHEA-COMP:10350"/>
        <dbReference type="Rhea" id="RHEA-COMP:14399"/>
        <dbReference type="ChEBI" id="CHEBI:15377"/>
        <dbReference type="ChEBI" id="CHEBI:15378"/>
        <dbReference type="ChEBI" id="CHEBI:16301"/>
        <dbReference type="ChEBI" id="CHEBI:28938"/>
        <dbReference type="ChEBI" id="CHEBI:29033"/>
        <dbReference type="ChEBI" id="CHEBI:29034"/>
        <dbReference type="EC" id="1.7.2.2"/>
    </reaction>
</comment>
<dbReference type="FunFam" id="1.20.140.10:FF:000014">
    <property type="entry name" value="Cytochrome c-552"/>
    <property type="match status" value="1"/>
</dbReference>
<keyword evidence="9" id="KW-0732">Signal</keyword>